<comment type="caution">
    <text evidence="2">The sequence shown here is derived from an EMBL/GenBank/DDBJ whole genome shotgun (WGS) entry which is preliminary data.</text>
</comment>
<name>A0ABD6ES22_9BILA</name>
<protein>
    <submittedName>
        <fullName evidence="2">Uncharacterized protein</fullName>
    </submittedName>
</protein>
<dbReference type="Proteomes" id="UP001608902">
    <property type="component" value="Unassembled WGS sequence"/>
</dbReference>
<keyword evidence="3" id="KW-1185">Reference proteome</keyword>
<evidence type="ECO:0000313" key="2">
    <source>
        <dbReference type="EMBL" id="MFH4981942.1"/>
    </source>
</evidence>
<evidence type="ECO:0000313" key="3">
    <source>
        <dbReference type="Proteomes" id="UP001608902"/>
    </source>
</evidence>
<organism evidence="2 3">
    <name type="scientific">Gnathostoma spinigerum</name>
    <dbReference type="NCBI Taxonomy" id="75299"/>
    <lineage>
        <taxon>Eukaryota</taxon>
        <taxon>Metazoa</taxon>
        <taxon>Ecdysozoa</taxon>
        <taxon>Nematoda</taxon>
        <taxon>Chromadorea</taxon>
        <taxon>Rhabditida</taxon>
        <taxon>Spirurina</taxon>
        <taxon>Gnathostomatomorpha</taxon>
        <taxon>Gnathostomatoidea</taxon>
        <taxon>Gnathostomatidae</taxon>
        <taxon>Gnathostoma</taxon>
    </lineage>
</organism>
<dbReference type="AlphaFoldDB" id="A0ABD6ES22"/>
<gene>
    <name evidence="2" type="ORF">AB6A40_008651</name>
</gene>
<feature type="region of interest" description="Disordered" evidence="1">
    <location>
        <begin position="87"/>
        <end position="108"/>
    </location>
</feature>
<feature type="compositionally biased region" description="Polar residues" evidence="1">
    <location>
        <begin position="42"/>
        <end position="69"/>
    </location>
</feature>
<feature type="region of interest" description="Disordered" evidence="1">
    <location>
        <begin position="42"/>
        <end position="74"/>
    </location>
</feature>
<accession>A0ABD6ES22</accession>
<sequence length="108" mass="11970">MSRVPLLARLDYSLTVRDQDWITHILPKDSVVIPREHIPELNSENLPSSFRRQMGNGQSAGNVSGSSFSRNKEGIKSKRFNGVVVVSSGADPSNNPAEDEHIKRLKVC</sequence>
<evidence type="ECO:0000256" key="1">
    <source>
        <dbReference type="SAM" id="MobiDB-lite"/>
    </source>
</evidence>
<reference evidence="2 3" key="1">
    <citation type="submission" date="2024-08" db="EMBL/GenBank/DDBJ databases">
        <title>Gnathostoma spinigerum genome.</title>
        <authorList>
            <person name="Gonzalez-Bertolin B."/>
            <person name="Monzon S."/>
            <person name="Zaballos A."/>
            <person name="Jimenez P."/>
            <person name="Dekumyoy P."/>
            <person name="Varona S."/>
            <person name="Cuesta I."/>
            <person name="Sumanam S."/>
            <person name="Adisakwattana P."/>
            <person name="Gasser R.B."/>
            <person name="Hernandez-Gonzalez A."/>
            <person name="Young N.D."/>
            <person name="Perteguer M.J."/>
        </authorList>
    </citation>
    <scope>NUCLEOTIDE SEQUENCE [LARGE SCALE GENOMIC DNA]</scope>
    <source>
        <strain evidence="2">AL3</strain>
        <tissue evidence="2">Liver</tissue>
    </source>
</reference>
<proteinExistence type="predicted"/>
<dbReference type="EMBL" id="JBGFUD010008187">
    <property type="protein sequence ID" value="MFH4981942.1"/>
    <property type="molecule type" value="Genomic_DNA"/>
</dbReference>